<proteinExistence type="predicted"/>
<feature type="region of interest" description="Disordered" evidence="1">
    <location>
        <begin position="23"/>
        <end position="84"/>
    </location>
</feature>
<sequence length="285" mass="32341">MVAGIEAETSSMHTIPIILDRMPQQQKAKTQNDDWTGQSNQAERRRRQNRLNQRAYSESDLMFGVSPRTDQGIAGKRKEAESQQVPPIEHVKGCAWHVAHNEVNSTPGKEISKLRQYPVNYDPLTGPWQSFSAAIMSAEPQIWALAQVALHLKDDYEKSDRSINQFRKWVERDHLTSSPTSDHVLTLIKFNVFRALVHNAITLNLSVESTLEDNALSPFASKSKSENPFMPLLPAVLQPTLIQRQIPHHPWLDLLPVPRMRDNIILAGEDYDGFDLCKDLCGLFN</sequence>
<dbReference type="PANTHER" id="PTHR38116:SF1">
    <property type="entry name" value="BZIP DOMAIN-CONTAINING PROTEIN"/>
    <property type="match status" value="1"/>
</dbReference>
<keyword evidence="3" id="KW-1185">Reference proteome</keyword>
<organism evidence="2 3">
    <name type="scientific">Mollisia scopiformis</name>
    <name type="common">Conifer needle endophyte fungus</name>
    <name type="synonym">Phialocephala scopiformis</name>
    <dbReference type="NCBI Taxonomy" id="149040"/>
    <lineage>
        <taxon>Eukaryota</taxon>
        <taxon>Fungi</taxon>
        <taxon>Dikarya</taxon>
        <taxon>Ascomycota</taxon>
        <taxon>Pezizomycotina</taxon>
        <taxon>Leotiomycetes</taxon>
        <taxon>Helotiales</taxon>
        <taxon>Mollisiaceae</taxon>
        <taxon>Mollisia</taxon>
    </lineage>
</organism>
<name>A0A194X601_MOLSC</name>
<dbReference type="AlphaFoldDB" id="A0A194X601"/>
<evidence type="ECO:0000313" key="2">
    <source>
        <dbReference type="EMBL" id="KUJ15232.1"/>
    </source>
</evidence>
<evidence type="ECO:0000256" key="1">
    <source>
        <dbReference type="SAM" id="MobiDB-lite"/>
    </source>
</evidence>
<dbReference type="KEGG" id="psco:LY89DRAFT_735363"/>
<dbReference type="InterPro" id="IPR021833">
    <property type="entry name" value="DUF3425"/>
</dbReference>
<dbReference type="Pfam" id="PF11905">
    <property type="entry name" value="DUF3425"/>
    <property type="match status" value="1"/>
</dbReference>
<dbReference type="RefSeq" id="XP_018069587.1">
    <property type="nucleotide sequence ID" value="XM_018220003.1"/>
</dbReference>
<reference evidence="2 3" key="1">
    <citation type="submission" date="2015-10" db="EMBL/GenBank/DDBJ databases">
        <title>Full genome of DAOMC 229536 Phialocephala scopiformis, a fungal endophyte of spruce producing the potent anti-insectan compound rugulosin.</title>
        <authorList>
            <consortium name="DOE Joint Genome Institute"/>
            <person name="Walker A.K."/>
            <person name="Frasz S.L."/>
            <person name="Seifert K.A."/>
            <person name="Miller J.D."/>
            <person name="Mondo S.J."/>
            <person name="Labutti K."/>
            <person name="Lipzen A."/>
            <person name="Dockter R."/>
            <person name="Kennedy M."/>
            <person name="Grigoriev I.V."/>
            <person name="Spatafora J.W."/>
        </authorList>
    </citation>
    <scope>NUCLEOTIDE SEQUENCE [LARGE SCALE GENOMIC DNA]</scope>
    <source>
        <strain evidence="2 3">CBS 120377</strain>
    </source>
</reference>
<evidence type="ECO:0000313" key="3">
    <source>
        <dbReference type="Proteomes" id="UP000070700"/>
    </source>
</evidence>
<accession>A0A194X601</accession>
<dbReference type="GeneID" id="28829729"/>
<dbReference type="Proteomes" id="UP000070700">
    <property type="component" value="Unassembled WGS sequence"/>
</dbReference>
<dbReference type="PANTHER" id="PTHR38116">
    <property type="entry name" value="CHROMOSOME 7, WHOLE GENOME SHOTGUN SEQUENCE"/>
    <property type="match status" value="1"/>
</dbReference>
<dbReference type="EMBL" id="KQ947418">
    <property type="protein sequence ID" value="KUJ15232.1"/>
    <property type="molecule type" value="Genomic_DNA"/>
</dbReference>
<gene>
    <name evidence="2" type="ORF">LY89DRAFT_735363</name>
</gene>
<dbReference type="InParanoid" id="A0A194X601"/>
<protein>
    <submittedName>
        <fullName evidence="2">Uncharacterized protein</fullName>
    </submittedName>
</protein>
<feature type="compositionally biased region" description="Polar residues" evidence="1">
    <location>
        <begin position="23"/>
        <end position="39"/>
    </location>
</feature>
<dbReference type="OrthoDB" id="2245989at2759"/>